<evidence type="ECO:0000256" key="1">
    <source>
        <dbReference type="SAM" id="Phobius"/>
    </source>
</evidence>
<dbReference type="AlphaFoldDB" id="A0A0F9T8V5"/>
<sequence>MNEYYKERKRKNVELIECSALFCALMLVVAAGIALWQYVSPWAVACVLCLNVGFALGVWWASRNKENDWVRKPNRESPNNA</sequence>
<keyword evidence="1" id="KW-0812">Transmembrane</keyword>
<feature type="transmembrane region" description="Helical" evidence="1">
    <location>
        <begin position="42"/>
        <end position="62"/>
    </location>
</feature>
<dbReference type="EMBL" id="LAZR01000275">
    <property type="protein sequence ID" value="KKN77670.1"/>
    <property type="molecule type" value="Genomic_DNA"/>
</dbReference>
<evidence type="ECO:0000313" key="2">
    <source>
        <dbReference type="EMBL" id="KKN77670.1"/>
    </source>
</evidence>
<organism evidence="2">
    <name type="scientific">marine sediment metagenome</name>
    <dbReference type="NCBI Taxonomy" id="412755"/>
    <lineage>
        <taxon>unclassified sequences</taxon>
        <taxon>metagenomes</taxon>
        <taxon>ecological metagenomes</taxon>
    </lineage>
</organism>
<keyword evidence="1" id="KW-1133">Transmembrane helix</keyword>
<comment type="caution">
    <text evidence="2">The sequence shown here is derived from an EMBL/GenBank/DDBJ whole genome shotgun (WGS) entry which is preliminary data.</text>
</comment>
<accession>A0A0F9T8V5</accession>
<feature type="transmembrane region" description="Helical" evidence="1">
    <location>
        <begin position="12"/>
        <end position="36"/>
    </location>
</feature>
<protein>
    <submittedName>
        <fullName evidence="2">Uncharacterized protein</fullName>
    </submittedName>
</protein>
<reference evidence="2" key="1">
    <citation type="journal article" date="2015" name="Nature">
        <title>Complex archaea that bridge the gap between prokaryotes and eukaryotes.</title>
        <authorList>
            <person name="Spang A."/>
            <person name="Saw J.H."/>
            <person name="Jorgensen S.L."/>
            <person name="Zaremba-Niedzwiedzka K."/>
            <person name="Martijn J."/>
            <person name="Lind A.E."/>
            <person name="van Eijk R."/>
            <person name="Schleper C."/>
            <person name="Guy L."/>
            <person name="Ettema T.J."/>
        </authorList>
    </citation>
    <scope>NUCLEOTIDE SEQUENCE</scope>
</reference>
<proteinExistence type="predicted"/>
<gene>
    <name evidence="2" type="ORF">LCGC14_0357960</name>
</gene>
<keyword evidence="1" id="KW-0472">Membrane</keyword>
<name>A0A0F9T8V5_9ZZZZ</name>